<protein>
    <submittedName>
        <fullName evidence="2">Uncharacterized protein</fullName>
    </submittedName>
</protein>
<comment type="caution">
    <text evidence="2">The sequence shown here is derived from an EMBL/GenBank/DDBJ whole genome shotgun (WGS) entry which is preliminary data.</text>
</comment>
<evidence type="ECO:0000256" key="1">
    <source>
        <dbReference type="SAM" id="MobiDB-lite"/>
    </source>
</evidence>
<feature type="compositionally biased region" description="Basic residues" evidence="1">
    <location>
        <begin position="18"/>
        <end position="29"/>
    </location>
</feature>
<evidence type="ECO:0000313" key="3">
    <source>
        <dbReference type="Proteomes" id="UP000735302"/>
    </source>
</evidence>
<name>A0AAV4D3V7_9GAST</name>
<dbReference type="EMBL" id="BLXT01007365">
    <property type="protein sequence ID" value="GFO38863.1"/>
    <property type="molecule type" value="Genomic_DNA"/>
</dbReference>
<feature type="region of interest" description="Disordered" evidence="1">
    <location>
        <begin position="1"/>
        <end position="73"/>
    </location>
</feature>
<keyword evidence="3" id="KW-1185">Reference proteome</keyword>
<accession>A0AAV4D3V7</accession>
<sequence>MKSRHSALSRAESTRERRNYRRKHMRISLKTRSSSQGSHFSNQDQESIQRKKKTETFTFARHSDPEREKPFKDTERFFCQSAPGVKFSKKTLTPIEVNLVVKEARRASADSSTPQRLKKPLKEINRENSAWITPGWTLPAYAVVYCTK</sequence>
<feature type="compositionally biased region" description="Polar residues" evidence="1">
    <location>
        <begin position="30"/>
        <end position="46"/>
    </location>
</feature>
<gene>
    <name evidence="2" type="ORF">PoB_006536800</name>
</gene>
<reference evidence="2 3" key="1">
    <citation type="journal article" date="2021" name="Elife">
        <title>Chloroplast acquisition without the gene transfer in kleptoplastic sea slugs, Plakobranchus ocellatus.</title>
        <authorList>
            <person name="Maeda T."/>
            <person name="Takahashi S."/>
            <person name="Yoshida T."/>
            <person name="Shimamura S."/>
            <person name="Takaki Y."/>
            <person name="Nagai Y."/>
            <person name="Toyoda A."/>
            <person name="Suzuki Y."/>
            <person name="Arimoto A."/>
            <person name="Ishii H."/>
            <person name="Satoh N."/>
            <person name="Nishiyama T."/>
            <person name="Hasebe M."/>
            <person name="Maruyama T."/>
            <person name="Minagawa J."/>
            <person name="Obokata J."/>
            <person name="Shigenobu S."/>
        </authorList>
    </citation>
    <scope>NUCLEOTIDE SEQUENCE [LARGE SCALE GENOMIC DNA]</scope>
</reference>
<feature type="compositionally biased region" description="Basic and acidic residues" evidence="1">
    <location>
        <begin position="61"/>
        <end position="73"/>
    </location>
</feature>
<proteinExistence type="predicted"/>
<dbReference type="Proteomes" id="UP000735302">
    <property type="component" value="Unassembled WGS sequence"/>
</dbReference>
<dbReference type="AlphaFoldDB" id="A0AAV4D3V7"/>
<evidence type="ECO:0000313" key="2">
    <source>
        <dbReference type="EMBL" id="GFO38863.1"/>
    </source>
</evidence>
<organism evidence="2 3">
    <name type="scientific">Plakobranchus ocellatus</name>
    <dbReference type="NCBI Taxonomy" id="259542"/>
    <lineage>
        <taxon>Eukaryota</taxon>
        <taxon>Metazoa</taxon>
        <taxon>Spiralia</taxon>
        <taxon>Lophotrochozoa</taxon>
        <taxon>Mollusca</taxon>
        <taxon>Gastropoda</taxon>
        <taxon>Heterobranchia</taxon>
        <taxon>Euthyneura</taxon>
        <taxon>Panpulmonata</taxon>
        <taxon>Sacoglossa</taxon>
        <taxon>Placobranchoidea</taxon>
        <taxon>Plakobranchidae</taxon>
        <taxon>Plakobranchus</taxon>
    </lineage>
</organism>